<reference evidence="2" key="1">
    <citation type="journal article" date="2020" name="Cell">
        <title>Large-Scale Comparative Analyses of Tick Genomes Elucidate Their Genetic Diversity and Vector Capacities.</title>
        <authorList>
            <consortium name="Tick Genome and Microbiome Consortium (TIGMIC)"/>
            <person name="Jia N."/>
            <person name="Wang J."/>
            <person name="Shi W."/>
            <person name="Du L."/>
            <person name="Sun Y."/>
            <person name="Zhan W."/>
            <person name="Jiang J.F."/>
            <person name="Wang Q."/>
            <person name="Zhang B."/>
            <person name="Ji P."/>
            <person name="Bell-Sakyi L."/>
            <person name="Cui X.M."/>
            <person name="Yuan T.T."/>
            <person name="Jiang B.G."/>
            <person name="Yang W.F."/>
            <person name="Lam T.T."/>
            <person name="Chang Q.C."/>
            <person name="Ding S.J."/>
            <person name="Wang X.J."/>
            <person name="Zhu J.G."/>
            <person name="Ruan X.D."/>
            <person name="Zhao L."/>
            <person name="Wei J.T."/>
            <person name="Ye R.Z."/>
            <person name="Que T.C."/>
            <person name="Du C.H."/>
            <person name="Zhou Y.H."/>
            <person name="Cheng J.X."/>
            <person name="Dai P.F."/>
            <person name="Guo W.B."/>
            <person name="Han X.H."/>
            <person name="Huang E.J."/>
            <person name="Li L.F."/>
            <person name="Wei W."/>
            <person name="Gao Y.C."/>
            <person name="Liu J.Z."/>
            <person name="Shao H.Z."/>
            <person name="Wang X."/>
            <person name="Wang C.C."/>
            <person name="Yang T.C."/>
            <person name="Huo Q.B."/>
            <person name="Li W."/>
            <person name="Chen H.Y."/>
            <person name="Chen S.E."/>
            <person name="Zhou L.G."/>
            <person name="Ni X.B."/>
            <person name="Tian J.H."/>
            <person name="Sheng Y."/>
            <person name="Liu T."/>
            <person name="Pan Y.S."/>
            <person name="Xia L.Y."/>
            <person name="Li J."/>
            <person name="Zhao F."/>
            <person name="Cao W.C."/>
        </authorList>
    </citation>
    <scope>NUCLEOTIDE SEQUENCE</scope>
    <source>
        <strain evidence="2">Rsan-2018</strain>
    </source>
</reference>
<dbReference type="AlphaFoldDB" id="A0A9D4SU92"/>
<feature type="region of interest" description="Disordered" evidence="1">
    <location>
        <begin position="1"/>
        <end position="33"/>
    </location>
</feature>
<proteinExistence type="predicted"/>
<reference evidence="2" key="2">
    <citation type="submission" date="2021-09" db="EMBL/GenBank/DDBJ databases">
        <authorList>
            <person name="Jia N."/>
            <person name="Wang J."/>
            <person name="Shi W."/>
            <person name="Du L."/>
            <person name="Sun Y."/>
            <person name="Zhan W."/>
            <person name="Jiang J."/>
            <person name="Wang Q."/>
            <person name="Zhang B."/>
            <person name="Ji P."/>
            <person name="Sakyi L.B."/>
            <person name="Cui X."/>
            <person name="Yuan T."/>
            <person name="Jiang B."/>
            <person name="Yang W."/>
            <person name="Lam T.T.-Y."/>
            <person name="Chang Q."/>
            <person name="Ding S."/>
            <person name="Wang X."/>
            <person name="Zhu J."/>
            <person name="Ruan X."/>
            <person name="Zhao L."/>
            <person name="Wei J."/>
            <person name="Que T."/>
            <person name="Du C."/>
            <person name="Cheng J."/>
            <person name="Dai P."/>
            <person name="Han X."/>
            <person name="Huang E."/>
            <person name="Gao Y."/>
            <person name="Liu J."/>
            <person name="Shao H."/>
            <person name="Ye R."/>
            <person name="Li L."/>
            <person name="Wei W."/>
            <person name="Wang X."/>
            <person name="Wang C."/>
            <person name="Huo Q."/>
            <person name="Li W."/>
            <person name="Guo W."/>
            <person name="Chen H."/>
            <person name="Chen S."/>
            <person name="Zhou L."/>
            <person name="Zhou L."/>
            <person name="Ni X."/>
            <person name="Tian J."/>
            <person name="Zhou Y."/>
            <person name="Sheng Y."/>
            <person name="Liu T."/>
            <person name="Pan Y."/>
            <person name="Xia L."/>
            <person name="Li J."/>
            <person name="Zhao F."/>
            <person name="Cao W."/>
        </authorList>
    </citation>
    <scope>NUCLEOTIDE SEQUENCE</scope>
    <source>
        <strain evidence="2">Rsan-2018</strain>
        <tissue evidence="2">Larvae</tissue>
    </source>
</reference>
<evidence type="ECO:0000256" key="1">
    <source>
        <dbReference type="SAM" id="MobiDB-lite"/>
    </source>
</evidence>
<keyword evidence="3" id="KW-1185">Reference proteome</keyword>
<gene>
    <name evidence="2" type="ORF">HPB52_009541</name>
</gene>
<name>A0A9D4SU92_RHISA</name>
<accession>A0A9D4SU92</accession>
<evidence type="ECO:0000313" key="3">
    <source>
        <dbReference type="Proteomes" id="UP000821837"/>
    </source>
</evidence>
<sequence>MAGSKQPIRSRCSVSRHGSGRGRTRASHPAALVGGDDDLDTGCLPADVPVGGGRQAACGATDFPAARTSARSCGTHTNESGLFLCHTLAAHDFGRAA</sequence>
<dbReference type="Proteomes" id="UP000821837">
    <property type="component" value="Chromosome 5"/>
</dbReference>
<dbReference type="EMBL" id="JABSTV010001251">
    <property type="protein sequence ID" value="KAH7951474.1"/>
    <property type="molecule type" value="Genomic_DNA"/>
</dbReference>
<comment type="caution">
    <text evidence="2">The sequence shown here is derived from an EMBL/GenBank/DDBJ whole genome shotgun (WGS) entry which is preliminary data.</text>
</comment>
<evidence type="ECO:0000313" key="2">
    <source>
        <dbReference type="EMBL" id="KAH7951474.1"/>
    </source>
</evidence>
<organism evidence="2 3">
    <name type="scientific">Rhipicephalus sanguineus</name>
    <name type="common">Brown dog tick</name>
    <name type="synonym">Ixodes sanguineus</name>
    <dbReference type="NCBI Taxonomy" id="34632"/>
    <lineage>
        <taxon>Eukaryota</taxon>
        <taxon>Metazoa</taxon>
        <taxon>Ecdysozoa</taxon>
        <taxon>Arthropoda</taxon>
        <taxon>Chelicerata</taxon>
        <taxon>Arachnida</taxon>
        <taxon>Acari</taxon>
        <taxon>Parasitiformes</taxon>
        <taxon>Ixodida</taxon>
        <taxon>Ixodoidea</taxon>
        <taxon>Ixodidae</taxon>
        <taxon>Rhipicephalinae</taxon>
        <taxon>Rhipicephalus</taxon>
        <taxon>Rhipicephalus</taxon>
    </lineage>
</organism>
<protein>
    <submittedName>
        <fullName evidence="2">Uncharacterized protein</fullName>
    </submittedName>
</protein>